<dbReference type="GO" id="GO:0005886">
    <property type="term" value="C:plasma membrane"/>
    <property type="evidence" value="ECO:0007669"/>
    <property type="project" value="UniProtKB-SubCell"/>
</dbReference>
<sequence length="388" mass="42593">MSMVEQILAGSHRYKLWIGGLLLVVLAGLLCYLQQLSQGLVITGLGRDVTWGLYIAQFTFFVGIAASAVTVVLPYYLHDYKQFARLTILGELLAITAVIMSGLFILVDLGQPSRVLNIVLHPQPQSVMFWDLIALSGYFLLNVVIATGTINARREHVPTSGWIRTLALISIPWAISIHTVTAFLFSGLPGRSYWLTAILAPRFLASAFASGPALLILLCFIARKLTGFDVGNEALHKLAVIITYAAAINVFFVLAEVFSAFYSEIPEYEAGFVYLFVGMGGDRHLVPWMWLSFVLSLAALVLLLVPRWRSKDRLLAAACLCIFVSIWLEKGLGLIIGGMVPSPLGTITRYAPTLPEWTIVLGIWAIGALMTTAFFKTTFSIWESNGGD</sequence>
<feature type="transmembrane region" description="Helical" evidence="7">
    <location>
        <begin position="285"/>
        <end position="305"/>
    </location>
</feature>
<dbReference type="Proteomes" id="UP000238701">
    <property type="component" value="Unassembled WGS sequence"/>
</dbReference>
<comment type="subcellular location">
    <subcellularLocation>
        <location evidence="1">Cell membrane</location>
        <topology evidence="1">Multi-pass membrane protein</topology>
    </subcellularLocation>
</comment>
<evidence type="ECO:0000256" key="4">
    <source>
        <dbReference type="ARBA" id="ARBA00022692"/>
    </source>
</evidence>
<feature type="transmembrane region" description="Helical" evidence="7">
    <location>
        <begin position="55"/>
        <end position="76"/>
    </location>
</feature>
<gene>
    <name evidence="8" type="primary">dsrP</name>
    <name evidence="8" type="ORF">SBA1_1040018</name>
</gene>
<feature type="transmembrane region" description="Helical" evidence="7">
    <location>
        <begin position="127"/>
        <end position="150"/>
    </location>
</feature>
<evidence type="ECO:0000313" key="9">
    <source>
        <dbReference type="Proteomes" id="UP000238701"/>
    </source>
</evidence>
<evidence type="ECO:0000256" key="6">
    <source>
        <dbReference type="ARBA" id="ARBA00023136"/>
    </source>
</evidence>
<evidence type="ECO:0000256" key="5">
    <source>
        <dbReference type="ARBA" id="ARBA00022989"/>
    </source>
</evidence>
<dbReference type="InterPro" id="IPR005614">
    <property type="entry name" value="NrfD-like"/>
</dbReference>
<organism evidence="8 9">
    <name type="scientific">Candidatus Sulfotelmatobacter kueseliae</name>
    <dbReference type="NCBI Taxonomy" id="2042962"/>
    <lineage>
        <taxon>Bacteria</taxon>
        <taxon>Pseudomonadati</taxon>
        <taxon>Acidobacteriota</taxon>
        <taxon>Terriglobia</taxon>
        <taxon>Terriglobales</taxon>
        <taxon>Candidatus Korobacteraceae</taxon>
        <taxon>Candidatus Sulfotelmatobacter</taxon>
    </lineage>
</organism>
<evidence type="ECO:0000256" key="1">
    <source>
        <dbReference type="ARBA" id="ARBA00004651"/>
    </source>
</evidence>
<feature type="transmembrane region" description="Helical" evidence="7">
    <location>
        <begin position="357"/>
        <end position="375"/>
    </location>
</feature>
<keyword evidence="6 7" id="KW-0472">Membrane</keyword>
<proteinExistence type="inferred from homology"/>
<feature type="transmembrane region" description="Helical" evidence="7">
    <location>
        <begin position="314"/>
        <end position="337"/>
    </location>
</feature>
<keyword evidence="4 7" id="KW-0812">Transmembrane</keyword>
<accession>A0A2U3JXU5</accession>
<feature type="transmembrane region" description="Helical" evidence="7">
    <location>
        <begin position="238"/>
        <end position="265"/>
    </location>
</feature>
<comment type="similarity">
    <text evidence="2">Belongs to the NrfD family.</text>
</comment>
<protein>
    <submittedName>
        <fullName evidence="8">DsrP</fullName>
    </submittedName>
</protein>
<dbReference type="NCBIfam" id="NF045798">
    <property type="entry name" value="DsrP"/>
    <property type="match status" value="1"/>
</dbReference>
<dbReference type="PANTHER" id="PTHR43044:SF2">
    <property type="entry name" value="POLYSULPHIDE REDUCTASE NRFD"/>
    <property type="match status" value="1"/>
</dbReference>
<keyword evidence="5 7" id="KW-1133">Transmembrane helix</keyword>
<feature type="transmembrane region" description="Helical" evidence="7">
    <location>
        <begin position="88"/>
        <end position="107"/>
    </location>
</feature>
<dbReference type="EMBL" id="OMOD01000007">
    <property type="protein sequence ID" value="SPF32252.1"/>
    <property type="molecule type" value="Genomic_DNA"/>
</dbReference>
<feature type="transmembrane region" description="Helical" evidence="7">
    <location>
        <begin position="205"/>
        <end position="226"/>
    </location>
</feature>
<reference evidence="9" key="1">
    <citation type="submission" date="2018-02" db="EMBL/GenBank/DDBJ databases">
        <authorList>
            <person name="Hausmann B."/>
        </authorList>
    </citation>
    <scope>NUCLEOTIDE SEQUENCE [LARGE SCALE GENOMIC DNA]</scope>
    <source>
        <strain evidence="9">Peat soil MAG SbA1</strain>
    </source>
</reference>
<feature type="transmembrane region" description="Helical" evidence="7">
    <location>
        <begin position="16"/>
        <end position="35"/>
    </location>
</feature>
<keyword evidence="3" id="KW-1003">Cell membrane</keyword>
<evidence type="ECO:0000256" key="7">
    <source>
        <dbReference type="SAM" id="Phobius"/>
    </source>
</evidence>
<feature type="transmembrane region" description="Helical" evidence="7">
    <location>
        <begin position="162"/>
        <end position="185"/>
    </location>
</feature>
<dbReference type="Gene3D" id="1.20.1630.10">
    <property type="entry name" value="Formate dehydrogenase/DMSO reductase domain"/>
    <property type="match status" value="1"/>
</dbReference>
<evidence type="ECO:0000313" key="8">
    <source>
        <dbReference type="EMBL" id="SPF32252.1"/>
    </source>
</evidence>
<dbReference type="Pfam" id="PF03916">
    <property type="entry name" value="NrfD"/>
    <property type="match status" value="1"/>
</dbReference>
<dbReference type="AlphaFoldDB" id="A0A2U3JXU5"/>
<dbReference type="InterPro" id="IPR054823">
    <property type="entry name" value="DsrP-like"/>
</dbReference>
<evidence type="ECO:0000256" key="2">
    <source>
        <dbReference type="ARBA" id="ARBA00008929"/>
    </source>
</evidence>
<dbReference type="PANTHER" id="PTHR43044">
    <property type="match status" value="1"/>
</dbReference>
<evidence type="ECO:0000256" key="3">
    <source>
        <dbReference type="ARBA" id="ARBA00022475"/>
    </source>
</evidence>
<name>A0A2U3JXU5_9BACT</name>